<dbReference type="Proteomes" id="UP000596145">
    <property type="component" value="Chromosome"/>
</dbReference>
<dbReference type="OrthoDB" id="9798107at2"/>
<feature type="binding site" evidence="3">
    <location>
        <position position="68"/>
    </location>
    <ligand>
        <name>Mg(2+)</name>
        <dbReference type="ChEBI" id="CHEBI:18420"/>
        <label>1</label>
    </ligand>
</feature>
<evidence type="ECO:0000313" key="5">
    <source>
        <dbReference type="Proteomes" id="UP000596145"/>
    </source>
</evidence>
<accession>A0A7T4JW30</accession>
<dbReference type="GO" id="GO:0046872">
    <property type="term" value="F:metal ion binding"/>
    <property type="evidence" value="ECO:0007669"/>
    <property type="project" value="UniProtKB-KW"/>
</dbReference>
<evidence type="ECO:0000256" key="2">
    <source>
        <dbReference type="ARBA" id="ARBA00022801"/>
    </source>
</evidence>
<dbReference type="Pfam" id="PF03747">
    <property type="entry name" value="ADP_ribosyl_GH"/>
    <property type="match status" value="1"/>
</dbReference>
<keyword evidence="3" id="KW-0479">Metal-binding</keyword>
<proteinExistence type="inferred from homology"/>
<name>A0A7T4JW30_9CORY</name>
<sequence>MIPADKNDANDALLDRAQGVLYGQFIGDSLGSLVEWMSPHEIEADYPDGVRELVDGGPHGLLAGQPTDDSEMALALARSLVSLGSFDLDDIRGAYERWMRSEPFSVGQTCRAALTGGYMSPDSQANGALMRISPLAVFGAGRPADADGSIAEAATEDAKITHINPLCTAVNATYVLTLTRIVREGLTRDAAVDTLQSVAREYGSPEVEDLVERGLQAPPADFVQQMGWVTIAFTNAVYELAHGDSIEESLVRTVRQGGDTDTNAAICGALLGGLYGAEAIPARWRETIDTCKAYPGTLRPRPEEYWPADVSQLARSLLAP</sequence>
<organism evidence="4 5">
    <name type="scientific">Corynebacterium glucuronolyticum</name>
    <dbReference type="NCBI Taxonomy" id="39791"/>
    <lineage>
        <taxon>Bacteria</taxon>
        <taxon>Bacillati</taxon>
        <taxon>Actinomycetota</taxon>
        <taxon>Actinomycetes</taxon>
        <taxon>Mycobacteriales</taxon>
        <taxon>Corynebacteriaceae</taxon>
        <taxon>Corynebacterium</taxon>
    </lineage>
</organism>
<evidence type="ECO:0000256" key="3">
    <source>
        <dbReference type="PIRSR" id="PIRSR605502-1"/>
    </source>
</evidence>
<dbReference type="Gene3D" id="1.10.4080.10">
    <property type="entry name" value="ADP-ribosylation/Crystallin J1"/>
    <property type="match status" value="1"/>
</dbReference>
<comment type="similarity">
    <text evidence="1">Belongs to the ADP-ribosylglycohydrolase family.</text>
</comment>
<evidence type="ECO:0000313" key="4">
    <source>
        <dbReference type="EMBL" id="QQB47491.1"/>
    </source>
</evidence>
<comment type="cofactor">
    <cofactor evidence="3">
        <name>Mg(2+)</name>
        <dbReference type="ChEBI" id="CHEBI:18420"/>
    </cofactor>
    <text evidence="3">Binds 2 magnesium ions per subunit.</text>
</comment>
<dbReference type="GO" id="GO:0016787">
    <property type="term" value="F:hydrolase activity"/>
    <property type="evidence" value="ECO:0007669"/>
    <property type="project" value="UniProtKB-KW"/>
</dbReference>
<dbReference type="InterPro" id="IPR005502">
    <property type="entry name" value="Ribosyl_crysJ1"/>
</dbReference>
<dbReference type="PANTHER" id="PTHR16222">
    <property type="entry name" value="ADP-RIBOSYLGLYCOHYDROLASE"/>
    <property type="match status" value="1"/>
</dbReference>
<keyword evidence="3" id="KW-0460">Magnesium</keyword>
<protein>
    <submittedName>
        <fullName evidence="4">ADP-ribosylglycohydrolase family protein</fullName>
    </submittedName>
</protein>
<feature type="binding site" evidence="3">
    <location>
        <position position="69"/>
    </location>
    <ligand>
        <name>Mg(2+)</name>
        <dbReference type="ChEBI" id="CHEBI:18420"/>
        <label>1</label>
    </ligand>
</feature>
<feature type="binding site" evidence="3">
    <location>
        <position position="262"/>
    </location>
    <ligand>
        <name>Mg(2+)</name>
        <dbReference type="ChEBI" id="CHEBI:18420"/>
        <label>1</label>
    </ligand>
</feature>
<feature type="binding site" evidence="3">
    <location>
        <position position="67"/>
    </location>
    <ligand>
        <name>Mg(2+)</name>
        <dbReference type="ChEBI" id="CHEBI:18420"/>
        <label>1</label>
    </ligand>
</feature>
<keyword evidence="2 4" id="KW-0378">Hydrolase</keyword>
<dbReference type="AlphaFoldDB" id="A0A7T4JW30"/>
<dbReference type="RefSeq" id="WP_084036754.1">
    <property type="nucleotide sequence ID" value="NZ_CP066007.1"/>
</dbReference>
<feature type="binding site" evidence="3">
    <location>
        <position position="261"/>
    </location>
    <ligand>
        <name>Mg(2+)</name>
        <dbReference type="ChEBI" id="CHEBI:18420"/>
        <label>1</label>
    </ligand>
</feature>
<dbReference type="InterPro" id="IPR036705">
    <property type="entry name" value="Ribosyl_crysJ1_sf"/>
</dbReference>
<dbReference type="SUPFAM" id="SSF101478">
    <property type="entry name" value="ADP-ribosylglycohydrolase"/>
    <property type="match status" value="1"/>
</dbReference>
<dbReference type="InterPro" id="IPR050792">
    <property type="entry name" value="ADP-ribosylglycohydrolase"/>
</dbReference>
<dbReference type="PANTHER" id="PTHR16222:SF24">
    <property type="entry name" value="ADP-RIBOSYLHYDROLASE ARH3"/>
    <property type="match status" value="1"/>
</dbReference>
<feature type="binding site" evidence="3">
    <location>
        <position position="259"/>
    </location>
    <ligand>
        <name>Mg(2+)</name>
        <dbReference type="ChEBI" id="CHEBI:18420"/>
        <label>1</label>
    </ligand>
</feature>
<dbReference type="EMBL" id="CP066007">
    <property type="protein sequence ID" value="QQB47491.1"/>
    <property type="molecule type" value="Genomic_DNA"/>
</dbReference>
<dbReference type="GeneID" id="92760647"/>
<evidence type="ECO:0000256" key="1">
    <source>
        <dbReference type="ARBA" id="ARBA00010702"/>
    </source>
</evidence>
<reference evidence="4 5" key="1">
    <citation type="submission" date="2020-12" db="EMBL/GenBank/DDBJ databases">
        <title>FDA dAtabase for Regulatory Grade micrObial Sequences (FDA-ARGOS): Supporting development and validation of Infectious Disease Dx tests.</title>
        <authorList>
            <person name="Sproer C."/>
            <person name="Gronow S."/>
            <person name="Severitt S."/>
            <person name="Schroder I."/>
            <person name="Tallon L."/>
            <person name="Sadzewicz L."/>
            <person name="Zhao X."/>
            <person name="Boylan J."/>
            <person name="Ott S."/>
            <person name="Bowen H."/>
            <person name="Vavikolanu K."/>
            <person name="Mehta A."/>
            <person name="Aluvathingal J."/>
            <person name="Nadendla S."/>
            <person name="Lowell S."/>
            <person name="Myers T."/>
            <person name="Yan Y."/>
            <person name="Sichtig H."/>
        </authorList>
    </citation>
    <scope>NUCLEOTIDE SEQUENCE [LARGE SCALE GENOMIC DNA]</scope>
    <source>
        <strain evidence="4 5">FDAARGOS_1053</strain>
    </source>
</reference>
<gene>
    <name evidence="4" type="ORF">I6I10_06330</name>
</gene>